<keyword evidence="1" id="KW-0678">Repressor</keyword>
<keyword evidence="2" id="KW-0805">Transcription regulation</keyword>
<keyword evidence="3 5" id="KW-0238">DNA-binding</keyword>
<name>A0A3S0H3R5_9BURK</name>
<dbReference type="Proteomes" id="UP000267418">
    <property type="component" value="Unassembled WGS sequence"/>
</dbReference>
<dbReference type="PROSITE" id="PS50977">
    <property type="entry name" value="HTH_TETR_2"/>
    <property type="match status" value="1"/>
</dbReference>
<proteinExistence type="predicted"/>
<evidence type="ECO:0000313" key="8">
    <source>
        <dbReference type="Proteomes" id="UP000267418"/>
    </source>
</evidence>
<dbReference type="InterPro" id="IPR023772">
    <property type="entry name" value="DNA-bd_HTH_TetR-type_CS"/>
</dbReference>
<dbReference type="RefSeq" id="WP_093195514.1">
    <property type="nucleotide sequence ID" value="NZ_RXOE01000001.1"/>
</dbReference>
<dbReference type="PANTHER" id="PTHR30055:SF187">
    <property type="entry name" value="TRANSCRIPTIONAL REGULATORY PROTEIN"/>
    <property type="match status" value="1"/>
</dbReference>
<evidence type="ECO:0000259" key="6">
    <source>
        <dbReference type="PROSITE" id="PS50977"/>
    </source>
</evidence>
<dbReference type="AlphaFoldDB" id="A0A3S0H3R5"/>
<dbReference type="InterPro" id="IPR009057">
    <property type="entry name" value="Homeodomain-like_sf"/>
</dbReference>
<organism evidence="7 8">
    <name type="scientific">Variovorax gossypii</name>
    <dbReference type="NCBI Taxonomy" id="1679495"/>
    <lineage>
        <taxon>Bacteria</taxon>
        <taxon>Pseudomonadati</taxon>
        <taxon>Pseudomonadota</taxon>
        <taxon>Betaproteobacteria</taxon>
        <taxon>Burkholderiales</taxon>
        <taxon>Comamonadaceae</taxon>
        <taxon>Variovorax</taxon>
    </lineage>
</organism>
<comment type="caution">
    <text evidence="7">The sequence shown here is derived from an EMBL/GenBank/DDBJ whole genome shotgun (WGS) entry which is preliminary data.</text>
</comment>
<dbReference type="PANTHER" id="PTHR30055">
    <property type="entry name" value="HTH-TYPE TRANSCRIPTIONAL REGULATOR RUTR"/>
    <property type="match status" value="1"/>
</dbReference>
<dbReference type="SUPFAM" id="SSF46689">
    <property type="entry name" value="Homeodomain-like"/>
    <property type="match status" value="1"/>
</dbReference>
<reference evidence="7 8" key="1">
    <citation type="submission" date="2018-12" db="EMBL/GenBank/DDBJ databases">
        <title>The genome of Variovorax gossypii DSM 100435.</title>
        <authorList>
            <person name="Gao J."/>
            <person name="Sun J."/>
        </authorList>
    </citation>
    <scope>NUCLEOTIDE SEQUENCE [LARGE SCALE GENOMIC DNA]</scope>
    <source>
        <strain evidence="7 8">DSM 100435</strain>
    </source>
</reference>
<dbReference type="InterPro" id="IPR001647">
    <property type="entry name" value="HTH_TetR"/>
</dbReference>
<dbReference type="PROSITE" id="PS01081">
    <property type="entry name" value="HTH_TETR_1"/>
    <property type="match status" value="1"/>
</dbReference>
<dbReference type="InterPro" id="IPR050109">
    <property type="entry name" value="HTH-type_TetR-like_transc_reg"/>
</dbReference>
<evidence type="ECO:0000256" key="3">
    <source>
        <dbReference type="ARBA" id="ARBA00023125"/>
    </source>
</evidence>
<keyword evidence="8" id="KW-1185">Reference proteome</keyword>
<dbReference type="GO" id="GO:0003700">
    <property type="term" value="F:DNA-binding transcription factor activity"/>
    <property type="evidence" value="ECO:0007669"/>
    <property type="project" value="TreeGrafter"/>
</dbReference>
<dbReference type="OrthoDB" id="9809772at2"/>
<protein>
    <submittedName>
        <fullName evidence="7">TetR/AcrR family transcriptional regulator</fullName>
    </submittedName>
</protein>
<feature type="domain" description="HTH tetR-type" evidence="6">
    <location>
        <begin position="19"/>
        <end position="79"/>
    </location>
</feature>
<evidence type="ECO:0000256" key="4">
    <source>
        <dbReference type="ARBA" id="ARBA00023163"/>
    </source>
</evidence>
<gene>
    <name evidence="7" type="ORF">EJP69_04655</name>
</gene>
<accession>A0A3S0H3R5</accession>
<sequence>MSETIEKAAPSKSAEGPGSEHYARLLQGMAHAVAAKGYAETTIADIVREAAVSRRTFYEHFSTKTECLIALYETASRLALQTVSEAFDPAQPWHAQVEQAMTAYFDYLAQDPVLLRTLFVEILGLGMPGLVVRRRVNDEIANFIQVAINTSSNGSAEGPAVHLTSEMAMTVVGGINELVLQAIEQNRAGDLRELVAPATRLVRAVAAESRR</sequence>
<dbReference type="Pfam" id="PF00440">
    <property type="entry name" value="TetR_N"/>
    <property type="match status" value="1"/>
</dbReference>
<evidence type="ECO:0000256" key="5">
    <source>
        <dbReference type="PROSITE-ProRule" id="PRU00335"/>
    </source>
</evidence>
<feature type="DNA-binding region" description="H-T-H motif" evidence="5">
    <location>
        <begin position="42"/>
        <end position="61"/>
    </location>
</feature>
<evidence type="ECO:0000256" key="1">
    <source>
        <dbReference type="ARBA" id="ARBA00022491"/>
    </source>
</evidence>
<dbReference type="GO" id="GO:0000976">
    <property type="term" value="F:transcription cis-regulatory region binding"/>
    <property type="evidence" value="ECO:0007669"/>
    <property type="project" value="TreeGrafter"/>
</dbReference>
<dbReference type="EMBL" id="RXOE01000001">
    <property type="protein sequence ID" value="RTQ37028.1"/>
    <property type="molecule type" value="Genomic_DNA"/>
</dbReference>
<keyword evidence="4" id="KW-0804">Transcription</keyword>
<evidence type="ECO:0000256" key="2">
    <source>
        <dbReference type="ARBA" id="ARBA00023015"/>
    </source>
</evidence>
<dbReference type="Gene3D" id="1.10.357.10">
    <property type="entry name" value="Tetracycline Repressor, domain 2"/>
    <property type="match status" value="1"/>
</dbReference>
<evidence type="ECO:0000313" key="7">
    <source>
        <dbReference type="EMBL" id="RTQ37028.1"/>
    </source>
</evidence>